<comment type="subcellular location">
    <subcellularLocation>
        <location evidence="1 10">Cytoplasm</location>
    </subcellularLocation>
</comment>
<dbReference type="NCBIfam" id="TIGR00464">
    <property type="entry name" value="gltX_bact"/>
    <property type="match status" value="1"/>
</dbReference>
<dbReference type="InterPro" id="IPR004527">
    <property type="entry name" value="Glu-tRNA-ligase_bac/mito"/>
</dbReference>
<dbReference type="GO" id="GO:0005524">
    <property type="term" value="F:ATP binding"/>
    <property type="evidence" value="ECO:0007669"/>
    <property type="project" value="UniProtKB-UniRule"/>
</dbReference>
<dbReference type="InterPro" id="IPR008925">
    <property type="entry name" value="aa_tRNA-synth_I_cd-bd_sf"/>
</dbReference>
<evidence type="ECO:0000256" key="5">
    <source>
        <dbReference type="ARBA" id="ARBA00022598"/>
    </source>
</evidence>
<evidence type="ECO:0000313" key="13">
    <source>
        <dbReference type="EMBL" id="XBH07788.1"/>
    </source>
</evidence>
<feature type="short sequence motif" description="'KMSKS' region" evidence="10">
    <location>
        <begin position="249"/>
        <end position="253"/>
    </location>
</feature>
<dbReference type="Pfam" id="PF00749">
    <property type="entry name" value="tRNA-synt_1c"/>
    <property type="match status" value="1"/>
</dbReference>
<dbReference type="InterPro" id="IPR020752">
    <property type="entry name" value="Glu-tRNA-synth_I_codon-bd_sub1"/>
</dbReference>
<evidence type="ECO:0000256" key="2">
    <source>
        <dbReference type="ARBA" id="ARBA00007894"/>
    </source>
</evidence>
<feature type="short sequence motif" description="'HIGH' region" evidence="10">
    <location>
        <begin position="9"/>
        <end position="19"/>
    </location>
</feature>
<dbReference type="PANTHER" id="PTHR43311:SF2">
    <property type="entry name" value="GLUTAMATE--TRNA LIGASE, MITOCHONDRIAL-RELATED"/>
    <property type="match status" value="1"/>
</dbReference>
<evidence type="ECO:0000259" key="12">
    <source>
        <dbReference type="Pfam" id="PF19269"/>
    </source>
</evidence>
<dbReference type="GO" id="GO:0005829">
    <property type="term" value="C:cytosol"/>
    <property type="evidence" value="ECO:0007669"/>
    <property type="project" value="TreeGrafter"/>
</dbReference>
<evidence type="ECO:0000256" key="7">
    <source>
        <dbReference type="ARBA" id="ARBA00022840"/>
    </source>
</evidence>
<comment type="caution">
    <text evidence="10">Lacks conserved residue(s) required for the propagation of feature annotation.</text>
</comment>
<comment type="function">
    <text evidence="10">Catalyzes the attachment of glutamate to tRNA(Glu) in a two-step reaction: glutamate is first activated by ATP to form Glu-AMP and then transferred to the acceptor end of tRNA(Glu).</text>
</comment>
<dbReference type="SUPFAM" id="SSF52374">
    <property type="entry name" value="Nucleotidylyl transferase"/>
    <property type="match status" value="1"/>
</dbReference>
<evidence type="ECO:0000256" key="3">
    <source>
        <dbReference type="ARBA" id="ARBA00011245"/>
    </source>
</evidence>
<evidence type="ECO:0000259" key="11">
    <source>
        <dbReference type="Pfam" id="PF00749"/>
    </source>
</evidence>
<dbReference type="SUPFAM" id="SSF48163">
    <property type="entry name" value="An anticodon-binding domain of class I aminoacyl-tRNA synthetases"/>
    <property type="match status" value="1"/>
</dbReference>
<organism evidence="13">
    <name type="scientific">Singulisphaera sp. Ch08</name>
    <dbReference type="NCBI Taxonomy" id="3120278"/>
    <lineage>
        <taxon>Bacteria</taxon>
        <taxon>Pseudomonadati</taxon>
        <taxon>Planctomycetota</taxon>
        <taxon>Planctomycetia</taxon>
        <taxon>Isosphaerales</taxon>
        <taxon>Isosphaeraceae</taxon>
        <taxon>Singulisphaera</taxon>
    </lineage>
</organism>
<gene>
    <name evidence="10 13" type="primary">gltX</name>
    <name evidence="13" type="ORF">V5E97_17670</name>
</gene>
<feature type="domain" description="Glutamyl/glutaminyl-tRNA synthetase class Ib catalytic" evidence="11">
    <location>
        <begin position="3"/>
        <end position="326"/>
    </location>
</feature>
<dbReference type="AlphaFoldDB" id="A0AAU7CRY6"/>
<dbReference type="Gene3D" id="1.10.10.350">
    <property type="match status" value="1"/>
</dbReference>
<comment type="catalytic activity">
    <reaction evidence="10">
        <text>tRNA(Glu) + L-glutamate + ATP = L-glutamyl-tRNA(Glu) + AMP + diphosphate</text>
        <dbReference type="Rhea" id="RHEA:23540"/>
        <dbReference type="Rhea" id="RHEA-COMP:9663"/>
        <dbReference type="Rhea" id="RHEA-COMP:9680"/>
        <dbReference type="ChEBI" id="CHEBI:29985"/>
        <dbReference type="ChEBI" id="CHEBI:30616"/>
        <dbReference type="ChEBI" id="CHEBI:33019"/>
        <dbReference type="ChEBI" id="CHEBI:78442"/>
        <dbReference type="ChEBI" id="CHEBI:78520"/>
        <dbReference type="ChEBI" id="CHEBI:456215"/>
        <dbReference type="EC" id="6.1.1.17"/>
    </reaction>
</comment>
<evidence type="ECO:0000256" key="8">
    <source>
        <dbReference type="ARBA" id="ARBA00022917"/>
    </source>
</evidence>
<dbReference type="EC" id="6.1.1.17" evidence="10"/>
<dbReference type="InterPro" id="IPR049940">
    <property type="entry name" value="GluQ/Sye"/>
</dbReference>
<dbReference type="InterPro" id="IPR001412">
    <property type="entry name" value="aa-tRNA-synth_I_CS"/>
</dbReference>
<keyword evidence="6 10" id="KW-0547">Nucleotide-binding</keyword>
<dbReference type="PANTHER" id="PTHR43311">
    <property type="entry name" value="GLUTAMATE--TRNA LIGASE"/>
    <property type="match status" value="1"/>
</dbReference>
<dbReference type="InterPro" id="IPR020058">
    <property type="entry name" value="Glu/Gln-tRNA-synth_Ib_cat-dom"/>
</dbReference>
<sequence>MSVRTRFAPSPTGFLHIGGVRTALFSWLLARHFGGQFILRIDDTDQERHVDNAVNRILDGFRWMEMDWDEGPEVGGPHGPYFQSERHDLYTRAAAKLEASGHVYRDYSTQAERDADRAESDRAKRAYRFRRKEVSEEQRLQYEAEGRPYALRFQVPLGRSVVVHDLIKGDVEQKTEEISDFVIVRPDGTPLYNFASVVDDADMEITHVVRAEEHLSNTYTQILVFEALGYTLPAFAHVPYVAEPGSRKKMSKRKGAEYKANDVFVYLSDYVERGYLPQAMMNYLSRLGWSLDDSQEIFSRAELIEKFTLDRVNSSPASHDPDKLFWVQGEWMKTLPLEQKVEGALPFLKQEGLVSEPISAEDRTRIEAVITALGDRLKVFSDIVKLGRYFFTDTLTHDPDAVKKRLRKEGVPALLTALDGVLATVEPYDLPTLEKAIHEFAETNKVPMGQVVNPLRVATTGQGVGPGLYDCLAILGRDSCRARIAATIAMLEAGAG</sequence>
<feature type="domain" description="Aminoacyl-tRNA synthetase class I anticodon-binding" evidence="12">
    <location>
        <begin position="342"/>
        <end position="488"/>
    </location>
</feature>
<evidence type="ECO:0000256" key="1">
    <source>
        <dbReference type="ARBA" id="ARBA00004496"/>
    </source>
</evidence>
<protein>
    <recommendedName>
        <fullName evidence="10">Glutamate--tRNA ligase</fullName>
        <ecNumber evidence="10">6.1.1.17</ecNumber>
    </recommendedName>
    <alternativeName>
        <fullName evidence="10">Glutamyl-tRNA synthetase</fullName>
        <shortName evidence="10">GluRS</shortName>
    </alternativeName>
</protein>
<dbReference type="GO" id="GO:0004818">
    <property type="term" value="F:glutamate-tRNA ligase activity"/>
    <property type="evidence" value="ECO:0007669"/>
    <property type="project" value="UniProtKB-UniRule"/>
</dbReference>
<dbReference type="Gene3D" id="1.10.8.70">
    <property type="entry name" value="Glutamate-tRNA synthetase, class I, anticodon-binding domain 1"/>
    <property type="match status" value="1"/>
</dbReference>
<dbReference type="Pfam" id="PF19269">
    <property type="entry name" value="Anticodon_2"/>
    <property type="match status" value="1"/>
</dbReference>
<dbReference type="HAMAP" id="MF_00022">
    <property type="entry name" value="Glu_tRNA_synth_type1"/>
    <property type="match status" value="1"/>
</dbReference>
<dbReference type="GO" id="GO:0000049">
    <property type="term" value="F:tRNA binding"/>
    <property type="evidence" value="ECO:0007669"/>
    <property type="project" value="InterPro"/>
</dbReference>
<evidence type="ECO:0000256" key="10">
    <source>
        <dbReference type="HAMAP-Rule" id="MF_00022"/>
    </source>
</evidence>
<dbReference type="InterPro" id="IPR014729">
    <property type="entry name" value="Rossmann-like_a/b/a_fold"/>
</dbReference>
<dbReference type="RefSeq" id="WP_406700628.1">
    <property type="nucleotide sequence ID" value="NZ_CP155447.1"/>
</dbReference>
<dbReference type="Gene3D" id="3.40.50.620">
    <property type="entry name" value="HUPs"/>
    <property type="match status" value="1"/>
</dbReference>
<dbReference type="GO" id="GO:0006424">
    <property type="term" value="P:glutamyl-tRNA aminoacylation"/>
    <property type="evidence" value="ECO:0007669"/>
    <property type="project" value="UniProtKB-UniRule"/>
</dbReference>
<keyword evidence="5 10" id="KW-0436">Ligase</keyword>
<reference evidence="13" key="1">
    <citation type="submission" date="2024-05" db="EMBL/GenBank/DDBJ databases">
        <title>Planctomycetes of the genus Singulisphaera possess chitinolytic capabilities.</title>
        <authorList>
            <person name="Ivanova A."/>
        </authorList>
    </citation>
    <scope>NUCLEOTIDE SEQUENCE</scope>
    <source>
        <strain evidence="13">Ch08T</strain>
    </source>
</reference>
<dbReference type="InterPro" id="IPR033910">
    <property type="entry name" value="GluRS_core"/>
</dbReference>
<name>A0AAU7CRY6_9BACT</name>
<accession>A0AAU7CRY6</accession>
<dbReference type="PRINTS" id="PR00987">
    <property type="entry name" value="TRNASYNTHGLU"/>
</dbReference>
<proteinExistence type="inferred from homology"/>
<dbReference type="GO" id="GO:0008270">
    <property type="term" value="F:zinc ion binding"/>
    <property type="evidence" value="ECO:0007669"/>
    <property type="project" value="InterPro"/>
</dbReference>
<dbReference type="PROSITE" id="PS00178">
    <property type="entry name" value="AA_TRNA_LIGASE_I"/>
    <property type="match status" value="1"/>
</dbReference>
<evidence type="ECO:0000256" key="4">
    <source>
        <dbReference type="ARBA" id="ARBA00022490"/>
    </source>
</evidence>
<keyword evidence="8 10" id="KW-0648">Protein biosynthesis</keyword>
<dbReference type="CDD" id="cd00808">
    <property type="entry name" value="GluRS_core"/>
    <property type="match status" value="1"/>
</dbReference>
<evidence type="ECO:0000256" key="6">
    <source>
        <dbReference type="ARBA" id="ARBA00022741"/>
    </source>
</evidence>
<dbReference type="InterPro" id="IPR020751">
    <property type="entry name" value="aa-tRNA-synth_I_codon-bd_sub2"/>
</dbReference>
<evidence type="ECO:0000256" key="9">
    <source>
        <dbReference type="ARBA" id="ARBA00023146"/>
    </source>
</evidence>
<dbReference type="InterPro" id="IPR000924">
    <property type="entry name" value="Glu/Gln-tRNA-synth"/>
</dbReference>
<keyword evidence="9 10" id="KW-0030">Aminoacyl-tRNA synthetase</keyword>
<dbReference type="InterPro" id="IPR045462">
    <property type="entry name" value="aa-tRNA-synth_I_cd-bd"/>
</dbReference>
<feature type="binding site" evidence="10">
    <location>
        <position position="252"/>
    </location>
    <ligand>
        <name>ATP</name>
        <dbReference type="ChEBI" id="CHEBI:30616"/>
    </ligand>
</feature>
<dbReference type="EMBL" id="CP155447">
    <property type="protein sequence ID" value="XBH07788.1"/>
    <property type="molecule type" value="Genomic_DNA"/>
</dbReference>
<dbReference type="FunFam" id="3.40.50.620:FF:000007">
    <property type="entry name" value="Glutamate--tRNA ligase"/>
    <property type="match status" value="1"/>
</dbReference>
<keyword evidence="7 10" id="KW-0067">ATP-binding</keyword>
<keyword evidence="4 10" id="KW-0963">Cytoplasm</keyword>
<comment type="subunit">
    <text evidence="3 10">Monomer.</text>
</comment>
<comment type="similarity">
    <text evidence="2 10">Belongs to the class-I aminoacyl-tRNA synthetase family. Glutamate--tRNA ligase type 1 subfamily.</text>
</comment>